<reference evidence="1" key="1">
    <citation type="submission" date="2019-05" db="EMBL/GenBank/DDBJ databases">
        <title>Annotation for the trematode Paragonimus heterotremus.</title>
        <authorList>
            <person name="Choi Y.-J."/>
        </authorList>
    </citation>
    <scope>NUCLEOTIDE SEQUENCE</scope>
    <source>
        <strain evidence="1">LC</strain>
    </source>
</reference>
<proteinExistence type="predicted"/>
<name>A0A8J4SNX5_9TREM</name>
<evidence type="ECO:0000313" key="2">
    <source>
        <dbReference type="Proteomes" id="UP000748531"/>
    </source>
</evidence>
<dbReference type="EMBL" id="LUCH01001552">
    <property type="protein sequence ID" value="KAF5402873.1"/>
    <property type="molecule type" value="Genomic_DNA"/>
</dbReference>
<evidence type="ECO:0000313" key="1">
    <source>
        <dbReference type="EMBL" id="KAF5402873.1"/>
    </source>
</evidence>
<comment type="caution">
    <text evidence="1">The sequence shown here is derived from an EMBL/GenBank/DDBJ whole genome shotgun (WGS) entry which is preliminary data.</text>
</comment>
<accession>A0A8J4SNX5</accession>
<organism evidence="1 2">
    <name type="scientific">Paragonimus heterotremus</name>
    <dbReference type="NCBI Taxonomy" id="100268"/>
    <lineage>
        <taxon>Eukaryota</taxon>
        <taxon>Metazoa</taxon>
        <taxon>Spiralia</taxon>
        <taxon>Lophotrochozoa</taxon>
        <taxon>Platyhelminthes</taxon>
        <taxon>Trematoda</taxon>
        <taxon>Digenea</taxon>
        <taxon>Plagiorchiida</taxon>
        <taxon>Troglotremata</taxon>
        <taxon>Troglotrematidae</taxon>
        <taxon>Paragonimus</taxon>
    </lineage>
</organism>
<sequence>MAKDCGSSGSRSAQGCVREHHRLLLSHSPVTVVEEASMFTNHYAVGFHLHDAPQPSTERPQAALTIVPVTVHYGENTVQTCAFLDNGSDRTLIDESVVTKLGMQASQR</sequence>
<dbReference type="Proteomes" id="UP000748531">
    <property type="component" value="Unassembled WGS sequence"/>
</dbReference>
<dbReference type="AlphaFoldDB" id="A0A8J4SNX5"/>
<keyword evidence="2" id="KW-1185">Reference proteome</keyword>
<protein>
    <submittedName>
        <fullName evidence="1">Uncharacterized protein</fullName>
    </submittedName>
</protein>
<dbReference type="OrthoDB" id="6286413at2759"/>
<gene>
    <name evidence="1" type="ORF">PHET_03508</name>
</gene>